<dbReference type="RefSeq" id="WP_106708154.1">
    <property type="nucleotide sequence ID" value="NZ_PXXU01000072.1"/>
</dbReference>
<protein>
    <submittedName>
        <fullName evidence="1">Uncharacterized protein</fullName>
    </submittedName>
</protein>
<sequence>MENDLLERFPLEEANESRNNARCNLAEFIPLRNEIYKCIDDGWSIEFIWEVLVKKEKITFSYQTFLELVNKYKTNNTNKLNHDLSTKEPE</sequence>
<evidence type="ECO:0000313" key="1">
    <source>
        <dbReference type="EMBL" id="PSJ16101.1"/>
    </source>
</evidence>
<organism evidence="1 2">
    <name type="scientific">Nitrosomonas supralitoralis</name>
    <dbReference type="NCBI Taxonomy" id="2116706"/>
    <lineage>
        <taxon>Bacteria</taxon>
        <taxon>Pseudomonadati</taxon>
        <taxon>Pseudomonadota</taxon>
        <taxon>Betaproteobacteria</taxon>
        <taxon>Nitrosomonadales</taxon>
        <taxon>Nitrosomonadaceae</taxon>
        <taxon>Nitrosomonas</taxon>
    </lineage>
</organism>
<comment type="caution">
    <text evidence="1">The sequence shown here is derived from an EMBL/GenBank/DDBJ whole genome shotgun (WGS) entry which is preliminary data.</text>
</comment>
<name>A0A2P7NRJ2_9PROT</name>
<dbReference type="Proteomes" id="UP000241912">
    <property type="component" value="Unassembled WGS sequence"/>
</dbReference>
<gene>
    <name evidence="1" type="ORF">C7H79_15305</name>
</gene>
<evidence type="ECO:0000313" key="2">
    <source>
        <dbReference type="Proteomes" id="UP000241912"/>
    </source>
</evidence>
<keyword evidence="2" id="KW-1185">Reference proteome</keyword>
<dbReference type="Pfam" id="PF17273">
    <property type="entry name" value="DUF5338"/>
    <property type="match status" value="1"/>
</dbReference>
<dbReference type="EMBL" id="PXXU01000072">
    <property type="protein sequence ID" value="PSJ16101.1"/>
    <property type="molecule type" value="Genomic_DNA"/>
</dbReference>
<reference evidence="1 2" key="1">
    <citation type="submission" date="2018-03" db="EMBL/GenBank/DDBJ databases">
        <title>Draft genome of Nitrosomonas supralitoralis APG5.</title>
        <authorList>
            <person name="Urakawa H."/>
            <person name="Lopez J.V."/>
        </authorList>
    </citation>
    <scope>NUCLEOTIDE SEQUENCE [LARGE SCALE GENOMIC DNA]</scope>
    <source>
        <strain evidence="1 2">APG5</strain>
    </source>
</reference>
<dbReference type="AlphaFoldDB" id="A0A2P7NRJ2"/>
<dbReference type="OrthoDB" id="8686887at2"/>
<dbReference type="InterPro" id="IPR035225">
    <property type="entry name" value="DUF5338"/>
</dbReference>
<accession>A0A2P7NRJ2</accession>
<proteinExistence type="predicted"/>